<accession>A0A7G9A4J9</accession>
<sequence>MTTTTITYVKTRKNRMTIVNATPHKITILANQNIEQDAKQQFLANPEAVQILTEIPPSGLIARVSITNYPVGDIDGIPLQSVIYGDIQGLPECEKGVYYIVSGLVAQAASKIGRKDCLAPGALVRQKDNFSVILGCLFLQKP</sequence>
<proteinExistence type="predicted"/>
<dbReference type="EMBL" id="MT840188">
    <property type="protein sequence ID" value="QNL31672.1"/>
    <property type="molecule type" value="Genomic_DNA"/>
</dbReference>
<name>A0A7G9A4J9_9VIRU</name>
<evidence type="ECO:0000313" key="1">
    <source>
        <dbReference type="EMBL" id="QNL31672.1"/>
    </source>
</evidence>
<protein>
    <submittedName>
        <fullName evidence="1">Uncharacterized protein</fullName>
    </submittedName>
</protein>
<reference evidence="1" key="1">
    <citation type="submission" date="2020-07" db="EMBL/GenBank/DDBJ databases">
        <title>Dissolved microcystin release linked to lysis of a Microcystis spp. bloom in Lake Erie (USA) attributed to a novel cyanophage.</title>
        <authorList>
            <person name="McKindles K.M."/>
            <person name="Manes M.A."/>
            <person name="DeMarco J.R."/>
            <person name="McClure A."/>
            <person name="McKay R.M."/>
            <person name="Davis T.W."/>
            <person name="Bullerjahn G.S."/>
        </authorList>
    </citation>
    <scope>NUCLEOTIDE SEQUENCE</scope>
</reference>
<organism evidence="1">
    <name type="scientific">Bacteriophage sp</name>
    <dbReference type="NCBI Taxonomy" id="38018"/>
    <lineage>
        <taxon>Viruses</taxon>
    </lineage>
</organism>